<feature type="transmembrane region" description="Helical" evidence="6">
    <location>
        <begin position="79"/>
        <end position="101"/>
    </location>
</feature>
<feature type="transmembrane region" description="Helical" evidence="6">
    <location>
        <begin position="113"/>
        <end position="134"/>
    </location>
</feature>
<keyword evidence="5 6" id="KW-0472">Membrane</keyword>
<evidence type="ECO:0000313" key="7">
    <source>
        <dbReference type="EMBL" id="HDI83804.1"/>
    </source>
</evidence>
<keyword evidence="2" id="KW-0813">Transport</keyword>
<name>A0A7C0ZM05_UNCW3</name>
<dbReference type="InterPro" id="IPR004813">
    <property type="entry name" value="OPT"/>
</dbReference>
<dbReference type="Pfam" id="PF03169">
    <property type="entry name" value="OPT"/>
    <property type="match status" value="1"/>
</dbReference>
<keyword evidence="3 6" id="KW-0812">Transmembrane</keyword>
<dbReference type="AlphaFoldDB" id="A0A7C0ZM05"/>
<feature type="non-terminal residue" evidence="7">
    <location>
        <position position="1"/>
    </location>
</feature>
<evidence type="ECO:0000256" key="6">
    <source>
        <dbReference type="SAM" id="Phobius"/>
    </source>
</evidence>
<evidence type="ECO:0000256" key="3">
    <source>
        <dbReference type="ARBA" id="ARBA00022692"/>
    </source>
</evidence>
<dbReference type="GO" id="GO:0016020">
    <property type="term" value="C:membrane"/>
    <property type="evidence" value="ECO:0007669"/>
    <property type="project" value="UniProtKB-SubCell"/>
</dbReference>
<gene>
    <name evidence="7" type="ORF">ENF18_08465</name>
</gene>
<feature type="transmembrane region" description="Helical" evidence="6">
    <location>
        <begin position="141"/>
        <end position="163"/>
    </location>
</feature>
<organism evidence="7">
    <name type="scientific">candidate division WOR-3 bacterium</name>
    <dbReference type="NCBI Taxonomy" id="2052148"/>
    <lineage>
        <taxon>Bacteria</taxon>
        <taxon>Bacteria division WOR-3</taxon>
    </lineage>
</organism>
<proteinExistence type="predicted"/>
<dbReference type="Proteomes" id="UP000885847">
    <property type="component" value="Unassembled WGS sequence"/>
</dbReference>
<evidence type="ECO:0000256" key="2">
    <source>
        <dbReference type="ARBA" id="ARBA00022448"/>
    </source>
</evidence>
<feature type="transmembrane region" description="Helical" evidence="6">
    <location>
        <begin position="49"/>
        <end position="67"/>
    </location>
</feature>
<evidence type="ECO:0000256" key="5">
    <source>
        <dbReference type="ARBA" id="ARBA00023136"/>
    </source>
</evidence>
<sequence length="168" mass="17709">VIPFVLKLLNHAYGIGTGKPGALQAPQASLFASLTKGIFSKGMGLEWDMITAGIILGIFIILIELLLKKKNSGFRLHLMPVAVGIYLPFSLSIPILLGGIISRFARNKENGTLISSGFIAGESIAGVVVAGMIYGGFKTGILPSSTIMSLILFAIPVIFLLIAKGKNP</sequence>
<keyword evidence="4 6" id="KW-1133">Transmembrane helix</keyword>
<dbReference type="EMBL" id="DQWE01000394">
    <property type="protein sequence ID" value="HDI83804.1"/>
    <property type="molecule type" value="Genomic_DNA"/>
</dbReference>
<evidence type="ECO:0000256" key="1">
    <source>
        <dbReference type="ARBA" id="ARBA00004141"/>
    </source>
</evidence>
<comment type="caution">
    <text evidence="7">The sequence shown here is derived from an EMBL/GenBank/DDBJ whole genome shotgun (WGS) entry which is preliminary data.</text>
</comment>
<dbReference type="GO" id="GO:0035673">
    <property type="term" value="F:oligopeptide transmembrane transporter activity"/>
    <property type="evidence" value="ECO:0007669"/>
    <property type="project" value="InterPro"/>
</dbReference>
<reference evidence="7" key="1">
    <citation type="journal article" date="2020" name="mSystems">
        <title>Genome- and Community-Level Interaction Insights into Carbon Utilization and Element Cycling Functions of Hydrothermarchaeota in Hydrothermal Sediment.</title>
        <authorList>
            <person name="Zhou Z."/>
            <person name="Liu Y."/>
            <person name="Xu W."/>
            <person name="Pan J."/>
            <person name="Luo Z.H."/>
            <person name="Li M."/>
        </authorList>
    </citation>
    <scope>NUCLEOTIDE SEQUENCE [LARGE SCALE GENOMIC DNA]</scope>
    <source>
        <strain evidence="7">HyVt-102</strain>
    </source>
</reference>
<accession>A0A7C0ZM05</accession>
<evidence type="ECO:0000256" key="4">
    <source>
        <dbReference type="ARBA" id="ARBA00022989"/>
    </source>
</evidence>
<comment type="subcellular location">
    <subcellularLocation>
        <location evidence="1">Membrane</location>
        <topology evidence="1">Multi-pass membrane protein</topology>
    </subcellularLocation>
</comment>
<protein>
    <submittedName>
        <fullName evidence="7">Oligopeptide transporter, OPT family</fullName>
    </submittedName>
</protein>